<keyword evidence="4 10" id="KW-0808">Transferase</keyword>
<dbReference type="GO" id="GO:0050511">
    <property type="term" value="F:undecaprenyldiphospho-muramoylpentapeptide beta-N-acetylglucosaminyltransferase activity"/>
    <property type="evidence" value="ECO:0007669"/>
    <property type="project" value="UniProtKB-UniRule"/>
</dbReference>
<dbReference type="PANTHER" id="PTHR21015:SF22">
    <property type="entry name" value="GLYCOSYLTRANSFERASE"/>
    <property type="match status" value="1"/>
</dbReference>
<keyword evidence="5 10" id="KW-0133">Cell shape</keyword>
<comment type="catalytic activity">
    <reaction evidence="10">
        <text>di-trans,octa-cis-undecaprenyl diphospho-N-acetyl-alpha-D-muramoyl-L-alanyl-D-glutamyl-meso-2,6-diaminopimeloyl-D-alanyl-D-alanine + UDP-N-acetyl-alpha-D-glucosamine = di-trans,octa-cis-undecaprenyl diphospho-[N-acetyl-alpha-D-glucosaminyl-(1-&gt;4)]-N-acetyl-alpha-D-muramoyl-L-alanyl-D-glutamyl-meso-2,6-diaminopimeloyl-D-alanyl-D-alanine + UDP + H(+)</text>
        <dbReference type="Rhea" id="RHEA:31227"/>
        <dbReference type="ChEBI" id="CHEBI:15378"/>
        <dbReference type="ChEBI" id="CHEBI:57705"/>
        <dbReference type="ChEBI" id="CHEBI:58223"/>
        <dbReference type="ChEBI" id="CHEBI:61387"/>
        <dbReference type="ChEBI" id="CHEBI:61388"/>
        <dbReference type="EC" id="2.4.1.227"/>
    </reaction>
</comment>
<gene>
    <name evidence="10 13" type="primary">murG</name>
    <name evidence="13" type="ORF">IAD26_01010</name>
</gene>
<dbReference type="InterPro" id="IPR007235">
    <property type="entry name" value="Glyco_trans_28_C"/>
</dbReference>
<feature type="binding site" evidence="10">
    <location>
        <begin position="19"/>
        <end position="21"/>
    </location>
    <ligand>
        <name>UDP-N-acetyl-alpha-D-glucosamine</name>
        <dbReference type="ChEBI" id="CHEBI:57705"/>
    </ligand>
</feature>
<evidence type="ECO:0000256" key="5">
    <source>
        <dbReference type="ARBA" id="ARBA00022960"/>
    </source>
</evidence>
<comment type="similarity">
    <text evidence="10">Belongs to the glycosyltransferase 28 family. MurG subfamily.</text>
</comment>
<dbReference type="GO" id="GO:0071555">
    <property type="term" value="P:cell wall organization"/>
    <property type="evidence" value="ECO:0007669"/>
    <property type="project" value="UniProtKB-KW"/>
</dbReference>
<evidence type="ECO:0000256" key="4">
    <source>
        <dbReference type="ARBA" id="ARBA00022679"/>
    </source>
</evidence>
<dbReference type="GO" id="GO:0005975">
    <property type="term" value="P:carbohydrate metabolic process"/>
    <property type="evidence" value="ECO:0007669"/>
    <property type="project" value="InterPro"/>
</dbReference>
<dbReference type="EC" id="2.4.1.227" evidence="10"/>
<dbReference type="GO" id="GO:0005886">
    <property type="term" value="C:plasma membrane"/>
    <property type="evidence" value="ECO:0007669"/>
    <property type="project" value="UniProtKB-SubCell"/>
</dbReference>
<dbReference type="PANTHER" id="PTHR21015">
    <property type="entry name" value="UDP-N-ACETYLGLUCOSAMINE--N-ACETYLMURAMYL-(PENTAPEPTIDE) PYROPHOSPHORYL-UNDECAPRENOL N-ACETYLGLUCOSAMINE TRANSFERASE 1"/>
    <property type="match status" value="1"/>
</dbReference>
<comment type="function">
    <text evidence="10">Cell wall formation. Catalyzes the transfer of a GlcNAc subunit on undecaprenyl-pyrophosphoryl-MurNAc-pentapeptide (lipid intermediate I) to form undecaprenyl-pyrophosphoryl-MurNAc-(pentapeptide)GlcNAc (lipid intermediate II).</text>
</comment>
<evidence type="ECO:0000256" key="1">
    <source>
        <dbReference type="ARBA" id="ARBA00022475"/>
    </source>
</evidence>
<feature type="domain" description="Glycosyltransferase family 28 N-terminal" evidence="11">
    <location>
        <begin position="13"/>
        <end position="150"/>
    </location>
</feature>
<evidence type="ECO:0000259" key="12">
    <source>
        <dbReference type="Pfam" id="PF04101"/>
    </source>
</evidence>
<sequence>MSETTNNNKKTYFVTGGGTGGHIYPAVAVGMALQKEADTNKVFYVGNPDNLEKKIAEDKVFDFLGVNITGMPKTCSFDFVKWSFKLLFATVKSMGYIVKYRPNLIFGTGGYVSAPMLFAGILTNTPVVIHECDAVAGKVTKLIAPFAKSVSCAFESATENIKSNNLHVNGNPVREEFLSIDRYHARQKWNLKDKLTIMVMGGSQGAKKINSVLVQCLKKIFKKYDVQIIHQTGLKNYDETVKELKKVYPVYTENSQYIVRPYFKKMYLPMIASDIAVSRAGSLSISEICVSGLASVLIPYPYAAADHQRKNAKEMEELGASLYLDDADCTPEAFMEKLEEVINNTQKMIELQNNAKKLVKYDATKNIVEQIKAVVK</sequence>
<dbReference type="Gene3D" id="3.40.50.2000">
    <property type="entry name" value="Glycogen Phosphorylase B"/>
    <property type="match status" value="2"/>
</dbReference>
<evidence type="ECO:0000256" key="6">
    <source>
        <dbReference type="ARBA" id="ARBA00022984"/>
    </source>
</evidence>
<evidence type="ECO:0000256" key="10">
    <source>
        <dbReference type="HAMAP-Rule" id="MF_00033"/>
    </source>
</evidence>
<comment type="pathway">
    <text evidence="10">Cell wall biogenesis; peptidoglycan biosynthesis.</text>
</comment>
<feature type="binding site" evidence="10">
    <location>
        <position position="174"/>
    </location>
    <ligand>
        <name>UDP-N-acetyl-alpha-D-glucosamine</name>
        <dbReference type="ChEBI" id="CHEBI:57705"/>
    </ligand>
</feature>
<keyword evidence="6 10" id="KW-0573">Peptidoglycan synthesis</keyword>
<dbReference type="AlphaFoldDB" id="A0A9D1SR63"/>
<evidence type="ECO:0000256" key="8">
    <source>
        <dbReference type="ARBA" id="ARBA00023306"/>
    </source>
</evidence>
<comment type="caution">
    <text evidence="10">Lacks conserved residue(s) required for the propagation of feature annotation.</text>
</comment>
<dbReference type="Pfam" id="PF03033">
    <property type="entry name" value="Glyco_transf_28"/>
    <property type="match status" value="1"/>
</dbReference>
<dbReference type="GO" id="GO:0008360">
    <property type="term" value="P:regulation of cell shape"/>
    <property type="evidence" value="ECO:0007669"/>
    <property type="project" value="UniProtKB-KW"/>
</dbReference>
<dbReference type="SUPFAM" id="SSF53756">
    <property type="entry name" value="UDP-Glycosyltransferase/glycogen phosphorylase"/>
    <property type="match status" value="1"/>
</dbReference>
<dbReference type="GO" id="GO:0009252">
    <property type="term" value="P:peptidoglycan biosynthetic process"/>
    <property type="evidence" value="ECO:0007669"/>
    <property type="project" value="UniProtKB-UniRule"/>
</dbReference>
<evidence type="ECO:0000256" key="2">
    <source>
        <dbReference type="ARBA" id="ARBA00022618"/>
    </source>
</evidence>
<feature type="binding site" evidence="10">
    <location>
        <position position="308"/>
    </location>
    <ligand>
        <name>UDP-N-acetyl-alpha-D-glucosamine</name>
        <dbReference type="ChEBI" id="CHEBI:57705"/>
    </ligand>
</feature>
<dbReference type="GO" id="GO:0051301">
    <property type="term" value="P:cell division"/>
    <property type="evidence" value="ECO:0007669"/>
    <property type="project" value="UniProtKB-KW"/>
</dbReference>
<dbReference type="CDD" id="cd03785">
    <property type="entry name" value="GT28_MurG"/>
    <property type="match status" value="1"/>
</dbReference>
<name>A0A9D1SR63_9CLOT</name>
<dbReference type="EMBL" id="DVOD01000008">
    <property type="protein sequence ID" value="HIU91692.1"/>
    <property type="molecule type" value="Genomic_DNA"/>
</dbReference>
<reference evidence="13" key="2">
    <citation type="journal article" date="2021" name="PeerJ">
        <title>Extensive microbial diversity within the chicken gut microbiome revealed by metagenomics and culture.</title>
        <authorList>
            <person name="Gilroy R."/>
            <person name="Ravi A."/>
            <person name="Getino M."/>
            <person name="Pursley I."/>
            <person name="Horton D.L."/>
            <person name="Alikhan N.F."/>
            <person name="Baker D."/>
            <person name="Gharbi K."/>
            <person name="Hall N."/>
            <person name="Watson M."/>
            <person name="Adriaenssens E.M."/>
            <person name="Foster-Nyarko E."/>
            <person name="Jarju S."/>
            <person name="Secka A."/>
            <person name="Antonio M."/>
            <person name="Oren A."/>
            <person name="Chaudhuri R.R."/>
            <person name="La Ragione R."/>
            <person name="Hildebrand F."/>
            <person name="Pallen M.J."/>
        </authorList>
    </citation>
    <scope>NUCLEOTIDE SEQUENCE</scope>
    <source>
        <strain evidence="13">CHK154-7741</strain>
    </source>
</reference>
<evidence type="ECO:0000256" key="7">
    <source>
        <dbReference type="ARBA" id="ARBA00023136"/>
    </source>
</evidence>
<organism evidence="13 14">
    <name type="scientific">Candidatus Limenecus avicola</name>
    <dbReference type="NCBI Taxonomy" id="2840847"/>
    <lineage>
        <taxon>Bacteria</taxon>
        <taxon>Bacillati</taxon>
        <taxon>Bacillota</taxon>
        <taxon>Clostridia</taxon>
        <taxon>Eubacteriales</taxon>
        <taxon>Clostridiaceae</taxon>
        <taxon>Clostridiaceae incertae sedis</taxon>
        <taxon>Candidatus Limenecus</taxon>
    </lineage>
</organism>
<dbReference type="Proteomes" id="UP000886748">
    <property type="component" value="Unassembled WGS sequence"/>
</dbReference>
<evidence type="ECO:0000256" key="9">
    <source>
        <dbReference type="ARBA" id="ARBA00023316"/>
    </source>
</evidence>
<protein>
    <recommendedName>
        <fullName evidence="10">UDP-N-acetylglucosamine--N-acetylmuramyl-(pentapeptide) pyrophosphoryl-undecaprenol N-acetylglucosamine transferase</fullName>
        <ecNumber evidence="10">2.4.1.227</ecNumber>
    </recommendedName>
    <alternativeName>
        <fullName evidence="10">Undecaprenyl-PP-MurNAc-pentapeptide-UDPGlcNAc GlcNAc transferase</fullName>
    </alternativeName>
</protein>
<keyword evidence="2 10" id="KW-0132">Cell division</keyword>
<dbReference type="InterPro" id="IPR006009">
    <property type="entry name" value="GlcNAc_MurG"/>
</dbReference>
<dbReference type="HAMAP" id="MF_00033">
    <property type="entry name" value="MurG"/>
    <property type="match status" value="1"/>
</dbReference>
<proteinExistence type="inferred from homology"/>
<evidence type="ECO:0000259" key="11">
    <source>
        <dbReference type="Pfam" id="PF03033"/>
    </source>
</evidence>
<keyword evidence="1 10" id="KW-1003">Cell membrane</keyword>
<keyword evidence="8 10" id="KW-0131">Cell cycle</keyword>
<keyword evidence="7 10" id="KW-0472">Membrane</keyword>
<comment type="caution">
    <text evidence="13">The sequence shown here is derived from an EMBL/GenBank/DDBJ whole genome shotgun (WGS) entry which is preliminary data.</text>
</comment>
<dbReference type="InterPro" id="IPR004276">
    <property type="entry name" value="GlycoTrans_28_N"/>
</dbReference>
<dbReference type="NCBIfam" id="TIGR01133">
    <property type="entry name" value="murG"/>
    <property type="match status" value="1"/>
</dbReference>
<feature type="domain" description="Glycosyl transferase family 28 C-terminal" evidence="12">
    <location>
        <begin position="196"/>
        <end position="366"/>
    </location>
</feature>
<feature type="binding site" evidence="10">
    <location>
        <position position="203"/>
    </location>
    <ligand>
        <name>UDP-N-acetyl-alpha-D-glucosamine</name>
        <dbReference type="ChEBI" id="CHEBI:57705"/>
    </ligand>
</feature>
<reference evidence="13" key="1">
    <citation type="submission" date="2020-10" db="EMBL/GenBank/DDBJ databases">
        <authorList>
            <person name="Gilroy R."/>
        </authorList>
    </citation>
    <scope>NUCLEOTIDE SEQUENCE</scope>
    <source>
        <strain evidence="13">CHK154-7741</strain>
    </source>
</reference>
<comment type="subcellular location">
    <subcellularLocation>
        <location evidence="10">Cell membrane</location>
        <topology evidence="10">Peripheral membrane protein</topology>
        <orientation evidence="10">Cytoplasmic side</orientation>
    </subcellularLocation>
</comment>
<evidence type="ECO:0000313" key="13">
    <source>
        <dbReference type="EMBL" id="HIU91692.1"/>
    </source>
</evidence>
<dbReference type="Pfam" id="PF04101">
    <property type="entry name" value="Glyco_tran_28_C"/>
    <property type="match status" value="1"/>
</dbReference>
<accession>A0A9D1SR63</accession>
<keyword evidence="3 10" id="KW-0328">Glycosyltransferase</keyword>
<evidence type="ECO:0000256" key="3">
    <source>
        <dbReference type="ARBA" id="ARBA00022676"/>
    </source>
</evidence>
<evidence type="ECO:0000313" key="14">
    <source>
        <dbReference type="Proteomes" id="UP000886748"/>
    </source>
</evidence>
<keyword evidence="9 10" id="KW-0961">Cell wall biogenesis/degradation</keyword>